<dbReference type="EMBL" id="NUBY01000114">
    <property type="protein sequence ID" value="PEQ01870.1"/>
    <property type="molecule type" value="Genomic_DNA"/>
</dbReference>
<comment type="caution">
    <text evidence="1">The sequence shown here is derived from an EMBL/GenBank/DDBJ whole genome shotgun (WGS) entry which is preliminary data.</text>
</comment>
<proteinExistence type="predicted"/>
<protein>
    <recommendedName>
        <fullName evidence="3">Lipoprotein</fullName>
    </recommendedName>
</protein>
<sequence length="116" mass="12884">MFKRIFIGALCISVTGCSSYTGSVTTSSPKISTPYTTEDLHRAFPVGMPIDTYISKKNLMPVKHISSIPLLNGDVGRVLQTKDGFVIICGNEKEIFDVKTFQTMEDVQNYENSLQK</sequence>
<evidence type="ECO:0000313" key="2">
    <source>
        <dbReference type="Proteomes" id="UP000220841"/>
    </source>
</evidence>
<evidence type="ECO:0008006" key="3">
    <source>
        <dbReference type="Google" id="ProtNLM"/>
    </source>
</evidence>
<dbReference type="RefSeq" id="WP_098227087.1">
    <property type="nucleotide sequence ID" value="NZ_NUBY01000114.1"/>
</dbReference>
<reference evidence="1 2" key="1">
    <citation type="submission" date="2017-09" db="EMBL/GenBank/DDBJ databases">
        <title>Large-scale bioinformatics analysis of Bacillus genomes uncovers conserved roles of natural products in bacterial physiology.</title>
        <authorList>
            <consortium name="Agbiome Team Llc"/>
            <person name="Bleich R.M."/>
            <person name="Grubbs K.J."/>
            <person name="Santa Maria K.C."/>
            <person name="Allen S.E."/>
            <person name="Farag S."/>
            <person name="Shank E.A."/>
            <person name="Bowers A."/>
        </authorList>
    </citation>
    <scope>NUCLEOTIDE SEQUENCE [LARGE SCALE GENOMIC DNA]</scope>
    <source>
        <strain evidence="1 2">AFS021349</strain>
    </source>
</reference>
<evidence type="ECO:0000313" key="1">
    <source>
        <dbReference type="EMBL" id="PEQ01870.1"/>
    </source>
</evidence>
<dbReference type="PROSITE" id="PS51257">
    <property type="entry name" value="PROKAR_LIPOPROTEIN"/>
    <property type="match status" value="1"/>
</dbReference>
<dbReference type="Proteomes" id="UP000220841">
    <property type="component" value="Unassembled WGS sequence"/>
</dbReference>
<name>A0A2A8HC61_9BACI</name>
<accession>A0A2A8HC61</accession>
<gene>
    <name evidence="1" type="ORF">CN585_20395</name>
</gene>
<dbReference type="AlphaFoldDB" id="A0A2A8HC61"/>
<organism evidence="1 2">
    <name type="scientific">Bacillus toyonensis</name>
    <dbReference type="NCBI Taxonomy" id="155322"/>
    <lineage>
        <taxon>Bacteria</taxon>
        <taxon>Bacillati</taxon>
        <taxon>Bacillota</taxon>
        <taxon>Bacilli</taxon>
        <taxon>Bacillales</taxon>
        <taxon>Bacillaceae</taxon>
        <taxon>Bacillus</taxon>
        <taxon>Bacillus cereus group</taxon>
    </lineage>
</organism>